<feature type="transmembrane region" description="Helical" evidence="1">
    <location>
        <begin position="58"/>
        <end position="76"/>
    </location>
</feature>
<comment type="caution">
    <text evidence="2">The sequence shown here is derived from an EMBL/GenBank/DDBJ whole genome shotgun (WGS) entry which is preliminary data.</text>
</comment>
<feature type="transmembrane region" description="Helical" evidence="1">
    <location>
        <begin position="187"/>
        <end position="206"/>
    </location>
</feature>
<keyword evidence="1" id="KW-1133">Transmembrane helix</keyword>
<organism evidence="2 3">
    <name type="scientific">Mucilaginibacter agri</name>
    <dbReference type="NCBI Taxonomy" id="2695265"/>
    <lineage>
        <taxon>Bacteria</taxon>
        <taxon>Pseudomonadati</taxon>
        <taxon>Bacteroidota</taxon>
        <taxon>Sphingobacteriia</taxon>
        <taxon>Sphingobacteriales</taxon>
        <taxon>Sphingobacteriaceae</taxon>
        <taxon>Mucilaginibacter</taxon>
    </lineage>
</organism>
<dbReference type="EMBL" id="WWEO01000039">
    <property type="protein sequence ID" value="NCD68809.1"/>
    <property type="molecule type" value="Genomic_DNA"/>
</dbReference>
<evidence type="ECO:0000313" key="3">
    <source>
        <dbReference type="Proteomes" id="UP000638732"/>
    </source>
</evidence>
<proteinExistence type="predicted"/>
<keyword evidence="1" id="KW-0472">Membrane</keyword>
<dbReference type="RefSeq" id="WP_166584826.1">
    <property type="nucleotide sequence ID" value="NZ_WWEO01000039.1"/>
</dbReference>
<dbReference type="Proteomes" id="UP000638732">
    <property type="component" value="Unassembled WGS sequence"/>
</dbReference>
<gene>
    <name evidence="2" type="ORF">GSY63_05520</name>
</gene>
<reference evidence="2" key="2">
    <citation type="submission" date="2020-10" db="EMBL/GenBank/DDBJ databases">
        <title>Mucilaginibacter sp. nov., isolated from soil.</title>
        <authorList>
            <person name="Jeon C.O."/>
        </authorList>
    </citation>
    <scope>NUCLEOTIDE SEQUENCE</scope>
    <source>
        <strain evidence="2">R11</strain>
    </source>
</reference>
<keyword evidence="3" id="KW-1185">Reference proteome</keyword>
<sequence>MKDTFDLYRFTLLFKKTILERPAQLLGLMALMLLVSLGFYSFFAYFREWEAAHATAFIWGYVGGGIVLASVIFAHFTTNASGAAYLMLPASSLEKWLCGISIVGVMFTIIFLGFYRLMDFSFINLYHSRLNKNDAHYQFFYSQAQIFAFDGRLPKFSYMLFANFAGAALLGSLYYNRAGLVKTALTVLATMAFIGLANYLIARLFFNNLSSANPFWSVNLQLTNNYRTVDAPQYIKDFADNLTQFIIPAILWVTVYIRLREKEI</sequence>
<feature type="transmembrane region" description="Helical" evidence="1">
    <location>
        <begin position="156"/>
        <end position="175"/>
    </location>
</feature>
<feature type="transmembrane region" description="Helical" evidence="1">
    <location>
        <begin position="25"/>
        <end position="46"/>
    </location>
</feature>
<feature type="transmembrane region" description="Helical" evidence="1">
    <location>
        <begin position="96"/>
        <end position="118"/>
    </location>
</feature>
<dbReference type="AlphaFoldDB" id="A0A965ZD31"/>
<accession>A0A965ZD31</accession>
<keyword evidence="1" id="KW-0812">Transmembrane</keyword>
<feature type="transmembrane region" description="Helical" evidence="1">
    <location>
        <begin position="242"/>
        <end position="259"/>
    </location>
</feature>
<evidence type="ECO:0000313" key="2">
    <source>
        <dbReference type="EMBL" id="NCD68809.1"/>
    </source>
</evidence>
<protein>
    <submittedName>
        <fullName evidence="2">Uncharacterized protein</fullName>
    </submittedName>
</protein>
<name>A0A965ZD31_9SPHI</name>
<evidence type="ECO:0000256" key="1">
    <source>
        <dbReference type="SAM" id="Phobius"/>
    </source>
</evidence>
<reference evidence="2" key="1">
    <citation type="submission" date="2020-01" db="EMBL/GenBank/DDBJ databases">
        <authorList>
            <person name="Seo Y.L."/>
        </authorList>
    </citation>
    <scope>NUCLEOTIDE SEQUENCE</scope>
    <source>
        <strain evidence="2">R11</strain>
    </source>
</reference>